<organism evidence="1 2">
    <name type="scientific">Alloscardovia macacae</name>
    <dbReference type="NCBI Taxonomy" id="1160091"/>
    <lineage>
        <taxon>Bacteria</taxon>
        <taxon>Bacillati</taxon>
        <taxon>Actinomycetota</taxon>
        <taxon>Actinomycetes</taxon>
        <taxon>Bifidobacteriales</taxon>
        <taxon>Bifidobacteriaceae</taxon>
        <taxon>Alloscardovia</taxon>
    </lineage>
</organism>
<evidence type="ECO:0000313" key="2">
    <source>
        <dbReference type="Proteomes" id="UP000243657"/>
    </source>
</evidence>
<evidence type="ECO:0000313" key="1">
    <source>
        <dbReference type="EMBL" id="OZG54999.1"/>
    </source>
</evidence>
<dbReference type="RefSeq" id="WP_094726095.1">
    <property type="nucleotide sequence ID" value="NZ_JBHLWS010000011.1"/>
</dbReference>
<dbReference type="Proteomes" id="UP000243657">
    <property type="component" value="Unassembled WGS sequence"/>
</dbReference>
<proteinExistence type="predicted"/>
<reference evidence="1 2" key="1">
    <citation type="journal article" date="2017" name="BMC Genomics">
        <title>Comparative genomic and phylogenomic analyses of the Bifidobacteriaceae family.</title>
        <authorList>
            <person name="Lugli G.A."/>
            <person name="Milani C."/>
            <person name="Turroni F."/>
            <person name="Duranti S."/>
            <person name="Mancabelli L."/>
            <person name="Mangifesta M."/>
            <person name="Ferrario C."/>
            <person name="Modesto M."/>
            <person name="Mattarelli P."/>
            <person name="Jiri K."/>
            <person name="van Sinderen D."/>
            <person name="Ventura M."/>
        </authorList>
    </citation>
    <scope>NUCLEOTIDE SEQUENCE [LARGE SCALE GENOMIC DNA]</scope>
    <source>
        <strain evidence="1 2">DSM 24762</strain>
    </source>
</reference>
<protein>
    <submittedName>
        <fullName evidence="1">Type 11 methyltransferase</fullName>
    </submittedName>
</protein>
<accession>A0A261F773</accession>
<gene>
    <name evidence="1" type="ORF">ALMA_0324</name>
</gene>
<dbReference type="GO" id="GO:0032259">
    <property type="term" value="P:methylation"/>
    <property type="evidence" value="ECO:0007669"/>
    <property type="project" value="UniProtKB-KW"/>
</dbReference>
<dbReference type="GO" id="GO:0008168">
    <property type="term" value="F:methyltransferase activity"/>
    <property type="evidence" value="ECO:0007669"/>
    <property type="project" value="UniProtKB-KW"/>
</dbReference>
<comment type="caution">
    <text evidence="1">The sequence shown here is derived from an EMBL/GenBank/DDBJ whole genome shotgun (WGS) entry which is preliminary data.</text>
</comment>
<name>A0A261F773_9BIFI</name>
<sequence>MRWSLPFNPLENAEQRAYLEAEDSGFQFSHSFTEQIGGQLAAGFTLTGLYEDTLSSGPLAEKNIPAFLATRAVK</sequence>
<keyword evidence="1" id="KW-0808">Transferase</keyword>
<keyword evidence="1" id="KW-0489">Methyltransferase</keyword>
<dbReference type="EMBL" id="MWWT01000001">
    <property type="protein sequence ID" value="OZG54999.1"/>
    <property type="molecule type" value="Genomic_DNA"/>
</dbReference>
<keyword evidence="2" id="KW-1185">Reference proteome</keyword>
<dbReference type="AlphaFoldDB" id="A0A261F773"/>